<evidence type="ECO:0000256" key="5">
    <source>
        <dbReference type="SAM" id="Phobius"/>
    </source>
</evidence>
<dbReference type="AlphaFoldDB" id="A0A5D0MK29"/>
<keyword evidence="3 5" id="KW-1133">Transmembrane helix</keyword>
<protein>
    <submittedName>
        <fullName evidence="7">ABC transporter permease</fullName>
    </submittedName>
</protein>
<evidence type="ECO:0000256" key="4">
    <source>
        <dbReference type="ARBA" id="ARBA00023136"/>
    </source>
</evidence>
<evidence type="ECO:0000259" key="6">
    <source>
        <dbReference type="Pfam" id="PF01061"/>
    </source>
</evidence>
<dbReference type="GO" id="GO:0140359">
    <property type="term" value="F:ABC-type transporter activity"/>
    <property type="evidence" value="ECO:0007669"/>
    <property type="project" value="InterPro"/>
</dbReference>
<dbReference type="InterPro" id="IPR013525">
    <property type="entry name" value="ABC2_TM"/>
</dbReference>
<reference evidence="7 8" key="1">
    <citation type="submission" date="2019-08" db="EMBL/GenBank/DDBJ databases">
        <title>Genomic characterization of a novel candidate phylum (ARYD3) from a high temperature, high salinity tertiary oil reservoir in north central Oklahoma, USA.</title>
        <authorList>
            <person name="Youssef N.H."/>
            <person name="Yadav A."/>
            <person name="Elshahed M.S."/>
        </authorList>
    </citation>
    <scope>NUCLEOTIDE SEQUENCE [LARGE SCALE GENOMIC DNA]</scope>
    <source>
        <strain evidence="7">ARYD1</strain>
    </source>
</reference>
<feature type="non-terminal residue" evidence="7">
    <location>
        <position position="1"/>
    </location>
</feature>
<dbReference type="Proteomes" id="UP000323337">
    <property type="component" value="Unassembled WGS sequence"/>
</dbReference>
<dbReference type="RefSeq" id="WP_303701141.1">
    <property type="nucleotide sequence ID" value="NZ_VSIV01000162.1"/>
</dbReference>
<gene>
    <name evidence="7" type="ORF">FXF49_06740</name>
</gene>
<feature type="domain" description="ABC-2 type transporter transmembrane" evidence="6">
    <location>
        <begin position="4"/>
        <end position="100"/>
    </location>
</feature>
<proteinExistence type="predicted"/>
<dbReference type="Pfam" id="PF01061">
    <property type="entry name" value="ABC2_membrane"/>
    <property type="match status" value="1"/>
</dbReference>
<evidence type="ECO:0000256" key="1">
    <source>
        <dbReference type="ARBA" id="ARBA00004141"/>
    </source>
</evidence>
<comment type="caution">
    <text evidence="7">The sequence shown here is derived from an EMBL/GenBank/DDBJ whole genome shotgun (WGS) entry which is preliminary data.</text>
</comment>
<feature type="transmembrane region" description="Helical" evidence="5">
    <location>
        <begin position="50"/>
        <end position="71"/>
    </location>
</feature>
<accession>A0A5D0MK29</accession>
<keyword evidence="2 5" id="KW-0812">Transmembrane</keyword>
<evidence type="ECO:0000313" key="7">
    <source>
        <dbReference type="EMBL" id="TYB33346.1"/>
    </source>
</evidence>
<feature type="transmembrane region" description="Helical" evidence="5">
    <location>
        <begin position="110"/>
        <end position="132"/>
    </location>
</feature>
<sequence length="137" mass="14285">SFLLLTLLAVTVFGVPLKGSFLALSAGAFLYVGASTALGLLISTFMKSQIAALFGTAVLTILPATNFSGLIDPVSSLEGMGRLIGEVYPTTHFVIIARGTFSKALNFSDLHAAFVPLALSVPILIGLSATLLRKQET</sequence>
<keyword evidence="4 5" id="KW-0472">Membrane</keyword>
<comment type="subcellular location">
    <subcellularLocation>
        <location evidence="1">Membrane</location>
        <topology evidence="1">Multi-pass membrane protein</topology>
    </subcellularLocation>
</comment>
<evidence type="ECO:0000256" key="3">
    <source>
        <dbReference type="ARBA" id="ARBA00022989"/>
    </source>
</evidence>
<evidence type="ECO:0000313" key="8">
    <source>
        <dbReference type="Proteomes" id="UP000323337"/>
    </source>
</evidence>
<dbReference type="EMBL" id="VSIV01000162">
    <property type="protein sequence ID" value="TYB33346.1"/>
    <property type="molecule type" value="Genomic_DNA"/>
</dbReference>
<name>A0A5D0MK29_FLESI</name>
<evidence type="ECO:0000256" key="2">
    <source>
        <dbReference type="ARBA" id="ARBA00022692"/>
    </source>
</evidence>
<dbReference type="GO" id="GO:0016020">
    <property type="term" value="C:membrane"/>
    <property type="evidence" value="ECO:0007669"/>
    <property type="project" value="UniProtKB-SubCell"/>
</dbReference>
<feature type="transmembrane region" description="Helical" evidence="5">
    <location>
        <begin position="24"/>
        <end position="43"/>
    </location>
</feature>
<organism evidence="7 8">
    <name type="scientific">Flexistipes sinusarabici</name>
    <dbReference type="NCBI Taxonomy" id="2352"/>
    <lineage>
        <taxon>Bacteria</taxon>
        <taxon>Pseudomonadati</taxon>
        <taxon>Deferribacterota</taxon>
        <taxon>Deferribacteres</taxon>
        <taxon>Deferribacterales</taxon>
        <taxon>Flexistipitaceae</taxon>
        <taxon>Flexistipes</taxon>
    </lineage>
</organism>